<keyword evidence="3" id="KW-0150">Chloroplast</keyword>
<dbReference type="Pfam" id="PF00210">
    <property type="entry name" value="Ferritin"/>
    <property type="match status" value="1"/>
</dbReference>
<dbReference type="GO" id="GO:0006879">
    <property type="term" value="P:intracellular iron ion homeostasis"/>
    <property type="evidence" value="ECO:0007669"/>
    <property type="project" value="InterPro"/>
</dbReference>
<evidence type="ECO:0000313" key="10">
    <source>
        <dbReference type="EMBL" id="AFO70134.1"/>
    </source>
</evidence>
<proteinExistence type="evidence at transcript level"/>
<evidence type="ECO:0000256" key="7">
    <source>
        <dbReference type="ARBA" id="ARBA00026060"/>
    </source>
</evidence>
<dbReference type="PANTHER" id="PTHR11431:SF75">
    <property type="entry name" value="FERRITIN"/>
    <property type="match status" value="1"/>
</dbReference>
<evidence type="ECO:0000256" key="1">
    <source>
        <dbReference type="ARBA" id="ARBA00004229"/>
    </source>
</evidence>
<feature type="binding site" evidence="8">
    <location>
        <position position="116"/>
    </location>
    <ligand>
        <name>Fe cation</name>
        <dbReference type="ChEBI" id="CHEBI:24875"/>
        <label>1</label>
    </ligand>
</feature>
<dbReference type="AlphaFoldDB" id="I7CLX2"/>
<evidence type="ECO:0000256" key="4">
    <source>
        <dbReference type="ARBA" id="ARBA00022640"/>
    </source>
</evidence>
<dbReference type="KEGG" id="gmx:100799326"/>
<dbReference type="PANTHER" id="PTHR11431">
    <property type="entry name" value="FERRITIN"/>
    <property type="match status" value="1"/>
</dbReference>
<reference evidence="10" key="1">
    <citation type="submission" date="2012-05" db="EMBL/GenBank/DDBJ databases">
        <title>Cloning and Expression Analysis of the Soybean Ferritin Gene Family.</title>
        <authorList>
            <person name="Chen H."/>
        </authorList>
    </citation>
    <scope>NUCLEOTIDE SEQUENCE</scope>
</reference>
<dbReference type="Gene3D" id="1.20.1260.10">
    <property type="match status" value="2"/>
</dbReference>
<evidence type="ECO:0000256" key="8">
    <source>
        <dbReference type="PIRSR" id="PIRSR601519-1"/>
    </source>
</evidence>
<evidence type="ECO:0000256" key="3">
    <source>
        <dbReference type="ARBA" id="ARBA00022528"/>
    </source>
</evidence>
<dbReference type="InterPro" id="IPR012347">
    <property type="entry name" value="Ferritin-like"/>
</dbReference>
<feature type="binding site" evidence="8">
    <location>
        <position position="76"/>
    </location>
    <ligand>
        <name>Fe cation</name>
        <dbReference type="ChEBI" id="CHEBI:24875"/>
        <label>1</label>
    </ligand>
</feature>
<evidence type="ECO:0000256" key="5">
    <source>
        <dbReference type="ARBA" id="ARBA00022946"/>
    </source>
</evidence>
<evidence type="ECO:0000259" key="9">
    <source>
        <dbReference type="Pfam" id="PF00210"/>
    </source>
</evidence>
<name>I7CLX2_SOYBN</name>
<dbReference type="GeneID" id="100799326"/>
<accession>I7CLX2</accession>
<dbReference type="GO" id="GO:0008199">
    <property type="term" value="F:ferric iron binding"/>
    <property type="evidence" value="ECO:0007669"/>
    <property type="project" value="InterPro"/>
</dbReference>
<comment type="subunit">
    <text evidence="7">Oligomer of 24 subunits. There are two types of subunits: L (light) chain and H (heavy) chain. The major chain can be light or heavy, depending on the species and tissue type. The functional molecule forms a roughly spherical shell with a diameter of 12 nm and contains a central cavity into which the insoluble mineral iron core is deposited.</text>
</comment>
<dbReference type="InterPro" id="IPR009078">
    <property type="entry name" value="Ferritin-like_SF"/>
</dbReference>
<comment type="similarity">
    <text evidence="2">Belongs to the ferritin family.</text>
</comment>
<comment type="subcellular location">
    <subcellularLocation>
        <location evidence="1">Plastid</location>
        <location evidence="1">Chloroplast</location>
    </subcellularLocation>
</comment>
<dbReference type="GO" id="GO:0006826">
    <property type="term" value="P:iron ion transport"/>
    <property type="evidence" value="ECO:0007669"/>
    <property type="project" value="InterPro"/>
</dbReference>
<feature type="domain" description="Ferritin/DPS" evidence="9">
    <location>
        <begin position="76"/>
        <end position="136"/>
    </location>
</feature>
<dbReference type="GO" id="GO:0009507">
    <property type="term" value="C:chloroplast"/>
    <property type="evidence" value="ECO:0007669"/>
    <property type="project" value="UniProtKB-SubCell"/>
</dbReference>
<keyword evidence="5" id="KW-0809">Transit peptide</keyword>
<evidence type="ECO:0000256" key="6">
    <source>
        <dbReference type="ARBA" id="ARBA00025111"/>
    </source>
</evidence>
<dbReference type="InterPro" id="IPR008331">
    <property type="entry name" value="Ferritin_DPS_dom"/>
</dbReference>
<dbReference type="SUPFAM" id="SSF47240">
    <property type="entry name" value="Ferritin-like"/>
    <property type="match status" value="2"/>
</dbReference>
<evidence type="ECO:0000256" key="2">
    <source>
        <dbReference type="ARBA" id="ARBA00007513"/>
    </source>
</evidence>
<comment type="function">
    <text evidence="6">Stores iron in a soluble, non-toxic, readily available form. Important for iron homeostasis. Has ferroxidase activity. Iron is taken up in the ferrous form and deposited as ferric hydroxides after oxidation.</text>
</comment>
<dbReference type="InterPro" id="IPR001519">
    <property type="entry name" value="Ferritin"/>
</dbReference>
<organism evidence="10">
    <name type="scientific">Glycine max</name>
    <name type="common">Soybean</name>
    <name type="synonym">Glycine hispida</name>
    <dbReference type="NCBI Taxonomy" id="3847"/>
    <lineage>
        <taxon>Eukaryota</taxon>
        <taxon>Viridiplantae</taxon>
        <taxon>Streptophyta</taxon>
        <taxon>Embryophyta</taxon>
        <taxon>Tracheophyta</taxon>
        <taxon>Spermatophyta</taxon>
        <taxon>Magnoliopsida</taxon>
        <taxon>eudicotyledons</taxon>
        <taxon>Gunneridae</taxon>
        <taxon>Pentapetalae</taxon>
        <taxon>rosids</taxon>
        <taxon>fabids</taxon>
        <taxon>Fabales</taxon>
        <taxon>Fabaceae</taxon>
        <taxon>Papilionoideae</taxon>
        <taxon>50 kb inversion clade</taxon>
        <taxon>NPAAA clade</taxon>
        <taxon>indigoferoid/millettioid clade</taxon>
        <taxon>Phaseoleae</taxon>
        <taxon>Glycine</taxon>
        <taxon>Glycine subgen. Soja</taxon>
    </lineage>
</organism>
<sequence length="231" mass="26654">MSRTAGRLGTGCRHGLFPNQYKNSCVFVSFFPTLLLSAVKKELNLVCTIPQAFLARQKHTDEEGFFLSVYGFIFVEYNVLYVYHAMFAYFNRDNVALKGLANVLIYLESSEEEREHAEKLMEYQNKRGGKVKLQSIVMPFSEFDHEEKGCVLYEMLHTNTHDVCRPTCSKCLLSPMNFPCEICMFGTKRILCLFLKLTNEKLLNLHRVDSKNNDVQLADFIESKFLGEQVK</sequence>
<dbReference type="RefSeq" id="NP_001276196.1">
    <property type="nucleotide sequence ID" value="NM_001289267.2"/>
</dbReference>
<keyword evidence="4" id="KW-0934">Plastid</keyword>
<keyword evidence="8" id="KW-0479">Metal-binding</keyword>
<protein>
    <submittedName>
        <fullName evidence="10">Ferritin Fer101</fullName>
    </submittedName>
</protein>
<dbReference type="CDD" id="cd01056">
    <property type="entry name" value="Euk_Ferritin"/>
    <property type="match status" value="1"/>
</dbReference>
<keyword evidence="8" id="KW-0408">Iron</keyword>
<dbReference type="EMBL" id="JX030021">
    <property type="protein sequence ID" value="AFO70134.1"/>
    <property type="molecule type" value="mRNA"/>
</dbReference>
<feature type="binding site" evidence="8">
    <location>
        <position position="113"/>
    </location>
    <ligand>
        <name>Fe cation</name>
        <dbReference type="ChEBI" id="CHEBI:24875"/>
        <label>1</label>
    </ligand>
</feature>